<organism evidence="2 3">
    <name type="scientific">Flavobacterium silvaticum</name>
    <dbReference type="NCBI Taxonomy" id="1852020"/>
    <lineage>
        <taxon>Bacteria</taxon>
        <taxon>Pseudomonadati</taxon>
        <taxon>Bacteroidota</taxon>
        <taxon>Flavobacteriia</taxon>
        <taxon>Flavobacteriales</taxon>
        <taxon>Flavobacteriaceae</taxon>
        <taxon>Flavobacterium</taxon>
    </lineage>
</organism>
<dbReference type="RefSeq" id="WP_169528014.1">
    <property type="nucleotide sequence ID" value="NZ_JAAMPU010000107.1"/>
</dbReference>
<name>A0A972FNE3_9FLAO</name>
<reference evidence="2" key="1">
    <citation type="submission" date="2020-02" db="EMBL/GenBank/DDBJ databases">
        <title>Flavobacterium sp. genome.</title>
        <authorList>
            <person name="Jung H.S."/>
            <person name="Baek J.H."/>
            <person name="Jeon C.O."/>
        </authorList>
    </citation>
    <scope>NUCLEOTIDE SEQUENCE</scope>
    <source>
        <strain evidence="2">SE-s28</strain>
    </source>
</reference>
<dbReference type="AlphaFoldDB" id="A0A972FNE3"/>
<keyword evidence="3" id="KW-1185">Reference proteome</keyword>
<dbReference type="EMBL" id="JAAMPU010000107">
    <property type="protein sequence ID" value="NMH28908.1"/>
    <property type="molecule type" value="Genomic_DNA"/>
</dbReference>
<accession>A0A972FNE3</accession>
<comment type="caution">
    <text evidence="2">The sequence shown here is derived from an EMBL/GenBank/DDBJ whole genome shotgun (WGS) entry which is preliminary data.</text>
</comment>
<feature type="chain" id="PRO_5036938119" description="ABC transporter permease" evidence="1">
    <location>
        <begin position="20"/>
        <end position="175"/>
    </location>
</feature>
<dbReference type="Proteomes" id="UP000712080">
    <property type="component" value="Unassembled WGS sequence"/>
</dbReference>
<evidence type="ECO:0008006" key="4">
    <source>
        <dbReference type="Google" id="ProtNLM"/>
    </source>
</evidence>
<evidence type="ECO:0000313" key="3">
    <source>
        <dbReference type="Proteomes" id="UP000712080"/>
    </source>
</evidence>
<sequence>MKIGKIILFLFLAFNLAQAQDCKLAKNETDKFTKSKTVYTQPVKVTAERIKLKNAYSIDKVELQIKVENQNYLIHLDYFFASGLSVANTSNKLILLLDDGSTIDAPCIQDMPSQRGSAFTAIISYDFKVAASDFVRLIKSDITDIRMTAQINPIDFSISKEIRTSKLFNCVIQTN</sequence>
<keyword evidence="1" id="KW-0732">Signal</keyword>
<protein>
    <recommendedName>
        <fullName evidence="4">ABC transporter permease</fullName>
    </recommendedName>
</protein>
<evidence type="ECO:0000256" key="1">
    <source>
        <dbReference type="SAM" id="SignalP"/>
    </source>
</evidence>
<evidence type="ECO:0000313" key="2">
    <source>
        <dbReference type="EMBL" id="NMH28908.1"/>
    </source>
</evidence>
<gene>
    <name evidence="2" type="ORF">G6047_12765</name>
</gene>
<feature type="signal peptide" evidence="1">
    <location>
        <begin position="1"/>
        <end position="19"/>
    </location>
</feature>
<proteinExistence type="predicted"/>